<keyword evidence="3 4" id="KW-0443">Lipid metabolism</keyword>
<dbReference type="CDD" id="cd07205">
    <property type="entry name" value="Pat_PNPLA6_PNPLA7_NTE1_like"/>
    <property type="match status" value="1"/>
</dbReference>
<evidence type="ECO:0000259" key="5">
    <source>
        <dbReference type="PROSITE" id="PS51635"/>
    </source>
</evidence>
<dbReference type="GO" id="GO:0016787">
    <property type="term" value="F:hydrolase activity"/>
    <property type="evidence" value="ECO:0007669"/>
    <property type="project" value="UniProtKB-UniRule"/>
</dbReference>
<dbReference type="AlphaFoldDB" id="A0A2W1NSK3"/>
<keyword evidence="2 4" id="KW-0442">Lipid degradation</keyword>
<dbReference type="Pfam" id="PF01734">
    <property type="entry name" value="Patatin"/>
    <property type="match status" value="1"/>
</dbReference>
<dbReference type="GO" id="GO:0016042">
    <property type="term" value="P:lipid catabolic process"/>
    <property type="evidence" value="ECO:0007669"/>
    <property type="project" value="UniProtKB-UniRule"/>
</dbReference>
<dbReference type="PROSITE" id="PS51635">
    <property type="entry name" value="PNPLA"/>
    <property type="match status" value="1"/>
</dbReference>
<feature type="active site" description="Nucleophile" evidence="4">
    <location>
        <position position="46"/>
    </location>
</feature>
<evidence type="ECO:0000256" key="4">
    <source>
        <dbReference type="PROSITE-ProRule" id="PRU01161"/>
    </source>
</evidence>
<feature type="active site" description="Proton acceptor" evidence="4">
    <location>
        <position position="158"/>
    </location>
</feature>
<dbReference type="RefSeq" id="WP_111062618.1">
    <property type="nucleotide sequence ID" value="NZ_JBHUCU010000027.1"/>
</dbReference>
<dbReference type="PANTHER" id="PTHR14226">
    <property type="entry name" value="NEUROPATHY TARGET ESTERASE/SWISS CHEESE D.MELANOGASTER"/>
    <property type="match status" value="1"/>
</dbReference>
<gene>
    <name evidence="6" type="ORF">DNU06_07455</name>
</gene>
<evidence type="ECO:0000256" key="2">
    <source>
        <dbReference type="ARBA" id="ARBA00022963"/>
    </source>
</evidence>
<dbReference type="SUPFAM" id="SSF52151">
    <property type="entry name" value="FabD/lysophospholipase-like"/>
    <property type="match status" value="1"/>
</dbReference>
<reference evidence="6 7" key="1">
    <citation type="submission" date="2018-06" db="EMBL/GenBank/DDBJ databases">
        <title>The draft genome sequence of Crocinitomix sp. SM1701.</title>
        <authorList>
            <person name="Zhang X."/>
        </authorList>
    </citation>
    <scope>NUCLEOTIDE SEQUENCE [LARGE SCALE GENOMIC DNA]</scope>
    <source>
        <strain evidence="6 7">SM1701</strain>
    </source>
</reference>
<dbReference type="InterPro" id="IPR016035">
    <property type="entry name" value="Acyl_Trfase/lysoPLipase"/>
</dbReference>
<dbReference type="PANTHER" id="PTHR14226:SF78">
    <property type="entry name" value="SLR0060 PROTEIN"/>
    <property type="match status" value="1"/>
</dbReference>
<feature type="short sequence motif" description="GXSXG" evidence="4">
    <location>
        <begin position="44"/>
        <end position="48"/>
    </location>
</feature>
<comment type="caution">
    <text evidence="6">The sequence shown here is derived from an EMBL/GenBank/DDBJ whole genome shotgun (WGS) entry which is preliminary data.</text>
</comment>
<evidence type="ECO:0000313" key="6">
    <source>
        <dbReference type="EMBL" id="PZE17658.1"/>
    </source>
</evidence>
<organism evidence="6 7">
    <name type="scientific">Putridiphycobacter roseus</name>
    <dbReference type="NCBI Taxonomy" id="2219161"/>
    <lineage>
        <taxon>Bacteria</taxon>
        <taxon>Pseudomonadati</taxon>
        <taxon>Bacteroidota</taxon>
        <taxon>Flavobacteriia</taxon>
        <taxon>Flavobacteriales</taxon>
        <taxon>Crocinitomicaceae</taxon>
        <taxon>Putridiphycobacter</taxon>
    </lineage>
</organism>
<feature type="domain" description="PNPLA" evidence="5">
    <location>
        <begin position="13"/>
        <end position="171"/>
    </location>
</feature>
<protein>
    <submittedName>
        <fullName evidence="6">Patatin</fullName>
    </submittedName>
</protein>
<sequence>MSETVLTKPKIGIVLSGGGARGIAHLGILKALEEFGVQPTIISGTSAGAIAGAFYAKGFSIKEILAIVKSGKFFNFSSILIKKQGVFSMKGFENIYKQYFPKNVFSDLKIPLYVTATDIMKGEVVHFSTGNLSMSLMASSCIPVVFQPIAYKGTYFVDGGVLDNFPIDPILNKCDKVIGIYVNSIKKEVEAIHMNDILDRSFHLALNNNLGPKIKKCALFIEPPDMSQYGIFDLKKIEEIFEYGYQYGRTLEKEVKALLGE</sequence>
<dbReference type="Proteomes" id="UP000249248">
    <property type="component" value="Unassembled WGS sequence"/>
</dbReference>
<name>A0A2W1NSK3_9FLAO</name>
<accession>A0A2W1NSK3</accession>
<dbReference type="Gene3D" id="3.40.1090.10">
    <property type="entry name" value="Cytosolic phospholipase A2 catalytic domain"/>
    <property type="match status" value="1"/>
</dbReference>
<proteinExistence type="predicted"/>
<keyword evidence="7" id="KW-1185">Reference proteome</keyword>
<dbReference type="InterPro" id="IPR050301">
    <property type="entry name" value="NTE"/>
</dbReference>
<keyword evidence="1 4" id="KW-0378">Hydrolase</keyword>
<evidence type="ECO:0000313" key="7">
    <source>
        <dbReference type="Proteomes" id="UP000249248"/>
    </source>
</evidence>
<dbReference type="InterPro" id="IPR002641">
    <property type="entry name" value="PNPLA_dom"/>
</dbReference>
<evidence type="ECO:0000256" key="1">
    <source>
        <dbReference type="ARBA" id="ARBA00022801"/>
    </source>
</evidence>
<feature type="short sequence motif" description="DGA/G" evidence="4">
    <location>
        <begin position="158"/>
        <end position="160"/>
    </location>
</feature>
<dbReference type="EMBL" id="QKSB01000003">
    <property type="protein sequence ID" value="PZE17658.1"/>
    <property type="molecule type" value="Genomic_DNA"/>
</dbReference>
<evidence type="ECO:0000256" key="3">
    <source>
        <dbReference type="ARBA" id="ARBA00023098"/>
    </source>
</evidence>
<feature type="short sequence motif" description="GXGXXG" evidence="4">
    <location>
        <begin position="17"/>
        <end position="22"/>
    </location>
</feature>
<dbReference type="OrthoDB" id="9770965at2"/>